<keyword evidence="3" id="KW-1185">Reference proteome</keyword>
<dbReference type="Proteomes" id="UP000806528">
    <property type="component" value="Unassembled WGS sequence"/>
</dbReference>
<reference evidence="2 3" key="1">
    <citation type="submission" date="2020-09" db="EMBL/GenBank/DDBJ databases">
        <title>Diversity and distribution of actinomycetes associated with coral in the coast of Hainan.</title>
        <authorList>
            <person name="Li F."/>
        </authorList>
    </citation>
    <scope>NUCLEOTIDE SEQUENCE [LARGE SCALE GENOMIC DNA]</scope>
    <source>
        <strain evidence="2 3">HNM0947</strain>
    </source>
</reference>
<feature type="compositionally biased region" description="Low complexity" evidence="1">
    <location>
        <begin position="397"/>
        <end position="410"/>
    </location>
</feature>
<proteinExistence type="predicted"/>
<evidence type="ECO:0000256" key="1">
    <source>
        <dbReference type="SAM" id="MobiDB-lite"/>
    </source>
</evidence>
<feature type="region of interest" description="Disordered" evidence="1">
    <location>
        <begin position="76"/>
        <end position="113"/>
    </location>
</feature>
<feature type="region of interest" description="Disordered" evidence="1">
    <location>
        <begin position="382"/>
        <end position="410"/>
    </location>
</feature>
<evidence type="ECO:0000313" key="2">
    <source>
        <dbReference type="EMBL" id="MBE2999713.1"/>
    </source>
</evidence>
<dbReference type="EMBL" id="JADBGI010000010">
    <property type="protein sequence ID" value="MBE2999713.1"/>
    <property type="molecule type" value="Genomic_DNA"/>
</dbReference>
<name>A0ABR9P794_9ACTN</name>
<feature type="region of interest" description="Disordered" evidence="1">
    <location>
        <begin position="211"/>
        <end position="241"/>
    </location>
</feature>
<sequence>MRPSEPPVSAYLPLRYVLTDTVAVRTRRDPLHVDTDPALPGRAQRGMLAAALQNAGRHDALHTLVARGDRLRFAPAHPRLEPGETEDGTPHPDTGTVRVAHPAPANLYTPGKDGTTLVDVFGPTDPSVPYKAVRDPLTPDRLLRARVRTTAERFLARPGTQTPGGPFHTTALDAGQVFEARWHLRGPDEGAVESLAHDVLDTLARADGTLTLGSGGTRAHGGVRVEPADPARPLSPDRARCPWPDRSVPAGGTVDLLLLSPALVVGAHGGPSPRSLVSEAVDLCRRTLPDAGVEPVTSHVEPELVGAYHRGYHGPMAQRWAAAPGSVVRLCTRGGLSTSQVRALEAHHLGERAVDGYGQFMLLPPPPEEPAPLPPVAAPVAGAVPGGTDPSAGPTSRAGMPAAAADARTPDPGTTGIPVSGTCATGVAAQATAEEATTVATPAPEPGPDWGPALRTLHDTLLWDAARPVVHTHARACARACAHRLAPLTPGLLEHLRATLTRPDRTPLSALADLARTVSGADRALSAKALRTLDRARPTGEPRTGPVTARAWLTLPSDPDGLFAWWADHRPRPGNDPDYAAALAAVDLDLADGHPPGPGELSARARAWEHRAAARLCRAHLLAWLTEAARLLRARGGVRP</sequence>
<dbReference type="RefSeq" id="WP_193122339.1">
    <property type="nucleotide sequence ID" value="NZ_JADBGI010000010.1"/>
</dbReference>
<protein>
    <submittedName>
        <fullName evidence="2">Uncharacterized protein</fullName>
    </submittedName>
</protein>
<comment type="caution">
    <text evidence="2">The sequence shown here is derived from an EMBL/GenBank/DDBJ whole genome shotgun (WGS) entry which is preliminary data.</text>
</comment>
<evidence type="ECO:0000313" key="3">
    <source>
        <dbReference type="Proteomes" id="UP000806528"/>
    </source>
</evidence>
<organism evidence="2 3">
    <name type="scientific">Nocardiopsis coralli</name>
    <dbReference type="NCBI Taxonomy" id="2772213"/>
    <lineage>
        <taxon>Bacteria</taxon>
        <taxon>Bacillati</taxon>
        <taxon>Actinomycetota</taxon>
        <taxon>Actinomycetes</taxon>
        <taxon>Streptosporangiales</taxon>
        <taxon>Nocardiopsidaceae</taxon>
        <taxon>Nocardiopsis</taxon>
    </lineage>
</organism>
<gene>
    <name evidence="2" type="ORF">IDM40_13480</name>
</gene>
<accession>A0ABR9P794</accession>